<organism evidence="2 3">
    <name type="scientific">Actinoplanes cyaneus</name>
    <dbReference type="NCBI Taxonomy" id="52696"/>
    <lineage>
        <taxon>Bacteria</taxon>
        <taxon>Bacillati</taxon>
        <taxon>Actinomycetota</taxon>
        <taxon>Actinomycetes</taxon>
        <taxon>Micromonosporales</taxon>
        <taxon>Micromonosporaceae</taxon>
        <taxon>Actinoplanes</taxon>
    </lineage>
</organism>
<proteinExistence type="predicted"/>
<reference evidence="2" key="1">
    <citation type="submission" date="2021-01" db="EMBL/GenBank/DDBJ databases">
        <title>Whole genome shotgun sequence of Actinoplanes cyaneus NBRC 14990.</title>
        <authorList>
            <person name="Komaki H."/>
            <person name="Tamura T."/>
        </authorList>
    </citation>
    <scope>NUCLEOTIDE SEQUENCE</scope>
    <source>
        <strain evidence="2">NBRC 14990</strain>
    </source>
</reference>
<protein>
    <submittedName>
        <fullName evidence="2">Uncharacterized protein</fullName>
    </submittedName>
</protein>
<evidence type="ECO:0000313" key="3">
    <source>
        <dbReference type="Proteomes" id="UP000619479"/>
    </source>
</evidence>
<evidence type="ECO:0000313" key="2">
    <source>
        <dbReference type="EMBL" id="GID69577.1"/>
    </source>
</evidence>
<feature type="compositionally biased region" description="Basic and acidic residues" evidence="1">
    <location>
        <begin position="15"/>
        <end position="59"/>
    </location>
</feature>
<accession>A0A919M889</accession>
<name>A0A919M889_9ACTN</name>
<keyword evidence="3" id="KW-1185">Reference proteome</keyword>
<feature type="region of interest" description="Disordered" evidence="1">
    <location>
        <begin position="15"/>
        <end position="76"/>
    </location>
</feature>
<sequence>MLFLVRRERAGRFHDQRDVVLPQHRPDDHPRPDRPESVDQLRQRRVTDTEHLLRQHDGPRPSAGQSDRPGGIPQEQLTAFGLIDRHTVVGLFQRDQADRAEGLAPGRGRGRRHR</sequence>
<dbReference type="AlphaFoldDB" id="A0A919M889"/>
<dbReference type="EMBL" id="BOMH01000063">
    <property type="protein sequence ID" value="GID69577.1"/>
    <property type="molecule type" value="Genomic_DNA"/>
</dbReference>
<feature type="region of interest" description="Disordered" evidence="1">
    <location>
        <begin position="92"/>
        <end position="114"/>
    </location>
</feature>
<comment type="caution">
    <text evidence="2">The sequence shown here is derived from an EMBL/GenBank/DDBJ whole genome shotgun (WGS) entry which is preliminary data.</text>
</comment>
<gene>
    <name evidence="2" type="ORF">Acy02nite_74580</name>
</gene>
<evidence type="ECO:0000256" key="1">
    <source>
        <dbReference type="SAM" id="MobiDB-lite"/>
    </source>
</evidence>
<dbReference type="Proteomes" id="UP000619479">
    <property type="component" value="Unassembled WGS sequence"/>
</dbReference>